<organism evidence="4 5">
    <name type="scientific">Bremerella cremea</name>
    <dbReference type="NCBI Taxonomy" id="1031537"/>
    <lineage>
        <taxon>Bacteria</taxon>
        <taxon>Pseudomonadati</taxon>
        <taxon>Planctomycetota</taxon>
        <taxon>Planctomycetia</taxon>
        <taxon>Pirellulales</taxon>
        <taxon>Pirellulaceae</taxon>
        <taxon>Bremerella</taxon>
    </lineage>
</organism>
<feature type="coiled-coil region" evidence="1">
    <location>
        <begin position="490"/>
        <end position="520"/>
    </location>
</feature>
<evidence type="ECO:0000313" key="4">
    <source>
        <dbReference type="EMBL" id="RCS47801.1"/>
    </source>
</evidence>
<feature type="signal peptide" evidence="3">
    <location>
        <begin position="1"/>
        <end position="23"/>
    </location>
</feature>
<feature type="compositionally biased region" description="Acidic residues" evidence="2">
    <location>
        <begin position="182"/>
        <end position="194"/>
    </location>
</feature>
<dbReference type="AlphaFoldDB" id="A0A368KQA8"/>
<evidence type="ECO:0008006" key="6">
    <source>
        <dbReference type="Google" id="ProtNLM"/>
    </source>
</evidence>
<evidence type="ECO:0000256" key="1">
    <source>
        <dbReference type="SAM" id="Coils"/>
    </source>
</evidence>
<dbReference type="RefSeq" id="WP_114369527.1">
    <property type="nucleotide sequence ID" value="NZ_QPEX01000028.1"/>
</dbReference>
<keyword evidence="1" id="KW-0175">Coiled coil</keyword>
<comment type="caution">
    <text evidence="4">The sequence shown here is derived from an EMBL/GenBank/DDBJ whole genome shotgun (WGS) entry which is preliminary data.</text>
</comment>
<dbReference type="OrthoDB" id="7064038at2"/>
<feature type="region of interest" description="Disordered" evidence="2">
    <location>
        <begin position="147"/>
        <end position="227"/>
    </location>
</feature>
<feature type="compositionally biased region" description="Basic and acidic residues" evidence="2">
    <location>
        <begin position="150"/>
        <end position="159"/>
    </location>
</feature>
<feature type="chain" id="PRO_5016826396" description="Caspase family protein" evidence="3">
    <location>
        <begin position="24"/>
        <end position="556"/>
    </location>
</feature>
<dbReference type="EMBL" id="QPEX01000028">
    <property type="protein sequence ID" value="RCS47801.1"/>
    <property type="molecule type" value="Genomic_DNA"/>
</dbReference>
<evidence type="ECO:0000313" key="5">
    <source>
        <dbReference type="Proteomes" id="UP000253562"/>
    </source>
</evidence>
<gene>
    <name evidence="4" type="ORF">DTL42_14055</name>
</gene>
<sequence length="556" mass="62352">MRRHFLSFWGVLGLLAVVNPLAADDHFLTIGGGPAPDSNQVSLENNVLYFQRTLSQLERDTDEHVILFADGEKPEADLQFQNPERGPEDLHRLLAEIVGPANGIRFDYRSSTVPGVQGAADPDTIKRTLGDLSQRLKSDDRLILYFTGHGGRERPERSSRGRRPTAAIAADEEKPTEKSAEDKDEQESDHEDSNDAAAPEKENRSEEASPSNERRSKRPGYTGNHTHLWDHKTMTVTAWTEMLDELPQDMPVVAVMVQCYSGGFGNLIFQGGDPKNGMSSHPRCGFFSTVPDRVAAGCTPNINQAEYREYSSYFWEALSGVSRTGETVHTPDFDGDGQTSLLEAHAYTVLHADTIDIPTRTSDFFLREYSATTGKEELLTIHAPIEVLLATADPCERAVIEGLSDKFELSGGARGKEVEELIRAKQKEKREVDGEVRKQQQTVGRKRSEIKSALKKRWPEMANPWHPRVTHLLTQEADTLRAMILEHESYEGLKQAAEALAEAHAKQEQLELEIVKLERLKFWLERRALALNLPRLADEKTQQQFVGLVRLESQPL</sequence>
<dbReference type="Proteomes" id="UP000253562">
    <property type="component" value="Unassembled WGS sequence"/>
</dbReference>
<feature type="compositionally biased region" description="Basic and acidic residues" evidence="2">
    <location>
        <begin position="198"/>
        <end position="207"/>
    </location>
</feature>
<reference evidence="4 5" key="1">
    <citation type="submission" date="2018-07" db="EMBL/GenBank/DDBJ databases">
        <title>Comparative genomes isolates from brazilian mangrove.</title>
        <authorList>
            <person name="De Araujo J.E."/>
            <person name="Taketani R.G."/>
            <person name="Silva M.C.P."/>
            <person name="Lourenco M.V."/>
            <person name="Oliveira V.M."/>
            <person name="Andreote F.D."/>
        </authorList>
    </citation>
    <scope>NUCLEOTIDE SEQUENCE [LARGE SCALE GENOMIC DNA]</scope>
    <source>
        <strain evidence="4 5">HEX PRIS-MGV</strain>
    </source>
</reference>
<evidence type="ECO:0000256" key="2">
    <source>
        <dbReference type="SAM" id="MobiDB-lite"/>
    </source>
</evidence>
<name>A0A368KQA8_9BACT</name>
<keyword evidence="3" id="KW-0732">Signal</keyword>
<protein>
    <recommendedName>
        <fullName evidence="6">Caspase family protein</fullName>
    </recommendedName>
</protein>
<proteinExistence type="predicted"/>
<evidence type="ECO:0000256" key="3">
    <source>
        <dbReference type="SAM" id="SignalP"/>
    </source>
</evidence>
<feature type="compositionally biased region" description="Basic and acidic residues" evidence="2">
    <location>
        <begin position="171"/>
        <end position="181"/>
    </location>
</feature>
<accession>A0A368KQA8</accession>
<dbReference type="Gene3D" id="3.40.50.1460">
    <property type="match status" value="1"/>
</dbReference>